<comment type="cofactor">
    <cofactor evidence="2">
        <name>a divalent metal cation</name>
        <dbReference type="ChEBI" id="CHEBI:60240"/>
    </cofactor>
</comment>
<dbReference type="InterPro" id="IPR053193">
    <property type="entry name" value="MetalloPDE_YfcE-like"/>
</dbReference>
<evidence type="ECO:0000259" key="3">
    <source>
        <dbReference type="Pfam" id="PF12850"/>
    </source>
</evidence>
<dbReference type="GO" id="GO:0046872">
    <property type="term" value="F:metal ion binding"/>
    <property type="evidence" value="ECO:0007669"/>
    <property type="project" value="UniProtKB-KW"/>
</dbReference>
<evidence type="ECO:0000313" key="5">
    <source>
        <dbReference type="Proteomes" id="UP000250796"/>
    </source>
</evidence>
<dbReference type="Pfam" id="PF12850">
    <property type="entry name" value="Metallophos_2"/>
    <property type="match status" value="1"/>
</dbReference>
<name>A0A7Z7PPX6_9BACT</name>
<feature type="domain" description="Calcineurin-like phosphoesterase" evidence="3">
    <location>
        <begin position="3"/>
        <end position="144"/>
    </location>
</feature>
<dbReference type="InterPro" id="IPR029052">
    <property type="entry name" value="Metallo-depent_PP-like"/>
</dbReference>
<dbReference type="CDD" id="cd00841">
    <property type="entry name" value="MPP_YfcE"/>
    <property type="match status" value="1"/>
</dbReference>
<organism evidence="4 5">
    <name type="scientific">Mesotoga infera</name>
    <dbReference type="NCBI Taxonomy" id="1236046"/>
    <lineage>
        <taxon>Bacteria</taxon>
        <taxon>Thermotogati</taxon>
        <taxon>Thermotogota</taxon>
        <taxon>Thermotogae</taxon>
        <taxon>Kosmotogales</taxon>
        <taxon>Kosmotogaceae</taxon>
        <taxon>Mesotoga</taxon>
    </lineage>
</organism>
<keyword evidence="2" id="KW-0479">Metal-binding</keyword>
<dbReference type="InterPro" id="IPR041802">
    <property type="entry name" value="MPP_YfcE"/>
</dbReference>
<dbReference type="GO" id="GO:0016787">
    <property type="term" value="F:hydrolase activity"/>
    <property type="evidence" value="ECO:0007669"/>
    <property type="project" value="UniProtKB-UniRule"/>
</dbReference>
<dbReference type="EMBL" id="LS974202">
    <property type="protein sequence ID" value="SSC11835.1"/>
    <property type="molecule type" value="Genomic_DNA"/>
</dbReference>
<dbReference type="PANTHER" id="PTHR43165">
    <property type="entry name" value="METALLOPHOSPHOESTERASE"/>
    <property type="match status" value="1"/>
</dbReference>
<protein>
    <recommendedName>
        <fullName evidence="2">Phosphoesterase</fullName>
        <ecNumber evidence="2">3.1.4.-</ecNumber>
    </recommendedName>
</protein>
<sequence length="155" mass="17175">MWMIMSDSHDNVPKVSRAIDLAIERGVSVVFHCGDLVSPFTARELLRYKGTLYVVFGNNDGERIGLKNLLGSSIGTGPVSLWLEGKKVVMMHEPFGLNGTIMADYIFYGHTHRIDTSKEGDRLILNPGESCGYLTGRSTVVLLDPVNRSYEVVEI</sequence>
<comment type="similarity">
    <text evidence="1 2">Belongs to the metallophosphoesterase superfamily. YfcE family.</text>
</comment>
<dbReference type="KEGG" id="minf:MESINF_0386"/>
<dbReference type="AlphaFoldDB" id="A0A7Z7PPX6"/>
<reference evidence="4 5" key="1">
    <citation type="submission" date="2017-01" db="EMBL/GenBank/DDBJ databases">
        <authorList>
            <person name="Erauso G."/>
        </authorList>
    </citation>
    <scope>NUCLEOTIDE SEQUENCE [LARGE SCALE GENOMIC DNA]</scope>
    <source>
        <strain evidence="4">MESINF1</strain>
    </source>
</reference>
<dbReference type="NCBIfam" id="TIGR00040">
    <property type="entry name" value="yfcE"/>
    <property type="match status" value="1"/>
</dbReference>
<dbReference type="Gene3D" id="3.60.21.10">
    <property type="match status" value="1"/>
</dbReference>
<proteinExistence type="inferred from homology"/>
<dbReference type="EC" id="3.1.4.-" evidence="2"/>
<dbReference type="Proteomes" id="UP000250796">
    <property type="component" value="Chromosome MESINF"/>
</dbReference>
<dbReference type="PANTHER" id="PTHR43165:SF1">
    <property type="entry name" value="PHOSPHODIESTERASE MJ0936"/>
    <property type="match status" value="1"/>
</dbReference>
<evidence type="ECO:0000313" key="4">
    <source>
        <dbReference type="EMBL" id="SSC11835.1"/>
    </source>
</evidence>
<gene>
    <name evidence="4" type="ORF">MESINF_0386</name>
</gene>
<dbReference type="SUPFAM" id="SSF56300">
    <property type="entry name" value="Metallo-dependent phosphatases"/>
    <property type="match status" value="1"/>
</dbReference>
<dbReference type="RefSeq" id="WP_169698273.1">
    <property type="nucleotide sequence ID" value="NZ_LS974202.1"/>
</dbReference>
<dbReference type="InterPro" id="IPR024654">
    <property type="entry name" value="Calcineurin-like_PHP_lpxH"/>
</dbReference>
<dbReference type="InterPro" id="IPR000979">
    <property type="entry name" value="Phosphodiesterase_MJ0936/Vps29"/>
</dbReference>
<keyword evidence="5" id="KW-1185">Reference proteome</keyword>
<evidence type="ECO:0000256" key="1">
    <source>
        <dbReference type="ARBA" id="ARBA00008950"/>
    </source>
</evidence>
<evidence type="ECO:0000256" key="2">
    <source>
        <dbReference type="RuleBase" id="RU362039"/>
    </source>
</evidence>
<accession>A0A7Z7PPX6</accession>